<name>A0A2I0AZ80_9ASPA</name>
<feature type="domain" description="CBS" evidence="3">
    <location>
        <begin position="178"/>
        <end position="233"/>
    </location>
</feature>
<evidence type="ECO:0000259" key="3">
    <source>
        <dbReference type="PROSITE" id="PS51371"/>
    </source>
</evidence>
<reference evidence="4 5" key="1">
    <citation type="journal article" date="2017" name="Nature">
        <title>The Apostasia genome and the evolution of orchids.</title>
        <authorList>
            <person name="Zhang G.Q."/>
            <person name="Liu K.W."/>
            <person name="Li Z."/>
            <person name="Lohaus R."/>
            <person name="Hsiao Y.Y."/>
            <person name="Niu S.C."/>
            <person name="Wang J.Y."/>
            <person name="Lin Y.C."/>
            <person name="Xu Q."/>
            <person name="Chen L.J."/>
            <person name="Yoshida K."/>
            <person name="Fujiwara S."/>
            <person name="Wang Z.W."/>
            <person name="Zhang Y.Q."/>
            <person name="Mitsuda N."/>
            <person name="Wang M."/>
            <person name="Liu G.H."/>
            <person name="Pecoraro L."/>
            <person name="Huang H.X."/>
            <person name="Xiao X.J."/>
            <person name="Lin M."/>
            <person name="Wu X.Y."/>
            <person name="Wu W.L."/>
            <person name="Chen Y.Y."/>
            <person name="Chang S.B."/>
            <person name="Sakamoto S."/>
            <person name="Ohme-Takagi M."/>
            <person name="Yagi M."/>
            <person name="Zeng S.J."/>
            <person name="Shen C.Y."/>
            <person name="Yeh C.M."/>
            <person name="Luo Y.B."/>
            <person name="Tsai W.C."/>
            <person name="Van de Peer Y."/>
            <person name="Liu Z.J."/>
        </authorList>
    </citation>
    <scope>NUCLEOTIDE SEQUENCE [LARGE SCALE GENOMIC DNA]</scope>
    <source>
        <strain evidence="5">cv. Shenzhen</strain>
        <tissue evidence="4">Stem</tissue>
    </source>
</reference>
<dbReference type="SUPFAM" id="SSF54631">
    <property type="entry name" value="CBS-domain pair"/>
    <property type="match status" value="1"/>
</dbReference>
<keyword evidence="1 2" id="KW-0129">CBS domain</keyword>
<gene>
    <name evidence="4" type="primary">CBSX1</name>
    <name evidence="4" type="ORF">AXF42_Ash006478</name>
</gene>
<dbReference type="InterPro" id="IPR046342">
    <property type="entry name" value="CBS_dom_sf"/>
</dbReference>
<dbReference type="Pfam" id="PF00571">
    <property type="entry name" value="CBS"/>
    <property type="match status" value="2"/>
</dbReference>
<protein>
    <submittedName>
        <fullName evidence="4">CBS domain-containing protein CBSX1, chloroplastic</fullName>
    </submittedName>
</protein>
<dbReference type="PROSITE" id="PS51371">
    <property type="entry name" value="CBS"/>
    <property type="match status" value="1"/>
</dbReference>
<proteinExistence type="predicted"/>
<evidence type="ECO:0000313" key="4">
    <source>
        <dbReference type="EMBL" id="PKA60844.1"/>
    </source>
</evidence>
<dbReference type="Gene3D" id="3.10.580.10">
    <property type="entry name" value="CBS-domain"/>
    <property type="match status" value="2"/>
</dbReference>
<dbReference type="PANTHER" id="PTHR43080">
    <property type="entry name" value="CBS DOMAIN-CONTAINING PROTEIN CBSX3, MITOCHONDRIAL"/>
    <property type="match status" value="1"/>
</dbReference>
<evidence type="ECO:0000256" key="2">
    <source>
        <dbReference type="PROSITE-ProRule" id="PRU00703"/>
    </source>
</evidence>
<sequence>MATGVFPGGALLHLPAGALKSPASLPAIATDLSWFDAENPRPRFSVGRRVEGTRRVRVSLFSSSTGDLRLEIDENPEGILSGEWPENFSLLSYDDLRAYIETQISSDRMKPSASLGEVMSTPIRTVTADQTIEEIAQNFEVVSGLPVIDNDLRCIGIISRTDRAKASQGLKSKVGEVMSSPAITLSPKKTVLDAAALMLKKKIHRIPILNDEQQVIGIVTRSDIFTALEAAEV</sequence>
<evidence type="ECO:0000313" key="5">
    <source>
        <dbReference type="Proteomes" id="UP000236161"/>
    </source>
</evidence>
<evidence type="ECO:0000256" key="1">
    <source>
        <dbReference type="ARBA" id="ARBA00023122"/>
    </source>
</evidence>
<dbReference type="OrthoDB" id="418595at2759"/>
<organism evidence="4 5">
    <name type="scientific">Apostasia shenzhenica</name>
    <dbReference type="NCBI Taxonomy" id="1088818"/>
    <lineage>
        <taxon>Eukaryota</taxon>
        <taxon>Viridiplantae</taxon>
        <taxon>Streptophyta</taxon>
        <taxon>Embryophyta</taxon>
        <taxon>Tracheophyta</taxon>
        <taxon>Spermatophyta</taxon>
        <taxon>Magnoliopsida</taxon>
        <taxon>Liliopsida</taxon>
        <taxon>Asparagales</taxon>
        <taxon>Orchidaceae</taxon>
        <taxon>Apostasioideae</taxon>
        <taxon>Apostasia</taxon>
    </lineage>
</organism>
<dbReference type="EMBL" id="KZ451935">
    <property type="protein sequence ID" value="PKA60844.1"/>
    <property type="molecule type" value="Genomic_DNA"/>
</dbReference>
<keyword evidence="5" id="KW-1185">Reference proteome</keyword>
<dbReference type="InterPro" id="IPR051257">
    <property type="entry name" value="Diverse_CBS-Domain"/>
</dbReference>
<dbReference type="PANTHER" id="PTHR43080:SF29">
    <property type="entry name" value="OS02G0818000 PROTEIN"/>
    <property type="match status" value="1"/>
</dbReference>
<dbReference type="Proteomes" id="UP000236161">
    <property type="component" value="Unassembled WGS sequence"/>
</dbReference>
<dbReference type="InterPro" id="IPR000644">
    <property type="entry name" value="CBS_dom"/>
</dbReference>
<accession>A0A2I0AZ80</accession>
<dbReference type="SMART" id="SM00116">
    <property type="entry name" value="CBS"/>
    <property type="match status" value="2"/>
</dbReference>
<dbReference type="STRING" id="1088818.A0A2I0AZ80"/>
<dbReference type="AlphaFoldDB" id="A0A2I0AZ80"/>